<evidence type="ECO:0000256" key="1">
    <source>
        <dbReference type="ARBA" id="ARBA00022491"/>
    </source>
</evidence>
<dbReference type="RefSeq" id="WP_237091563.1">
    <property type="nucleotide sequence ID" value="NZ_CP116766.1"/>
</dbReference>
<dbReference type="AlphaFoldDB" id="A0AAW5AQ33"/>
<evidence type="ECO:0000256" key="2">
    <source>
        <dbReference type="ARBA" id="ARBA00023015"/>
    </source>
</evidence>
<dbReference type="Gene3D" id="1.10.10.10">
    <property type="entry name" value="Winged helix-like DNA-binding domain superfamily/Winged helix DNA-binding domain"/>
    <property type="match status" value="1"/>
</dbReference>
<evidence type="ECO:0000256" key="6">
    <source>
        <dbReference type="ARBA" id="ARBA00039592"/>
    </source>
</evidence>
<evidence type="ECO:0000313" key="8">
    <source>
        <dbReference type="EMBL" id="MCF7530405.1"/>
    </source>
</evidence>
<dbReference type="Pfam" id="PF00392">
    <property type="entry name" value="GntR"/>
    <property type="match status" value="1"/>
</dbReference>
<feature type="domain" description="HTH gntR-type" evidence="7">
    <location>
        <begin position="8"/>
        <end position="76"/>
    </location>
</feature>
<organism evidence="8 10">
    <name type="scientific">Neisseria lisongii</name>
    <dbReference type="NCBI Taxonomy" id="2912188"/>
    <lineage>
        <taxon>Bacteria</taxon>
        <taxon>Pseudomonadati</taxon>
        <taxon>Pseudomonadota</taxon>
        <taxon>Betaproteobacteria</taxon>
        <taxon>Neisseriales</taxon>
        <taxon>Neisseriaceae</taxon>
        <taxon>Neisseria</taxon>
    </lineage>
</organism>
<dbReference type="EMBL" id="JAKKDL010000015">
    <property type="protein sequence ID" value="MCF7530405.1"/>
    <property type="molecule type" value="Genomic_DNA"/>
</dbReference>
<reference evidence="8" key="1">
    <citation type="submission" date="2022-01" db="EMBL/GenBank/DDBJ databases">
        <title>Neisseria sp. ZJ104.</title>
        <authorList>
            <person name="Yang C."/>
        </authorList>
    </citation>
    <scope>NUCLEOTIDE SEQUENCE</scope>
    <source>
        <strain evidence="8">ZJ104</strain>
    </source>
</reference>
<dbReference type="PROSITE" id="PS50949">
    <property type="entry name" value="HTH_GNTR"/>
    <property type="match status" value="1"/>
</dbReference>
<evidence type="ECO:0000256" key="4">
    <source>
        <dbReference type="ARBA" id="ARBA00023163"/>
    </source>
</evidence>
<dbReference type="GO" id="GO:0003677">
    <property type="term" value="F:DNA binding"/>
    <property type="evidence" value="ECO:0007669"/>
    <property type="project" value="UniProtKB-KW"/>
</dbReference>
<accession>A0AAW5AQ33</accession>
<keyword evidence="4" id="KW-0804">Transcription</keyword>
<dbReference type="PANTHER" id="PTHR43537:SF34">
    <property type="entry name" value="PYRUVATE DEHYDROGENASE COMPLEX REPRESSOR"/>
    <property type="match status" value="1"/>
</dbReference>
<evidence type="ECO:0000313" key="11">
    <source>
        <dbReference type="Proteomes" id="UP001221268"/>
    </source>
</evidence>
<evidence type="ECO:0000313" key="9">
    <source>
        <dbReference type="EMBL" id="WCL70979.1"/>
    </source>
</evidence>
<dbReference type="CDD" id="cd07377">
    <property type="entry name" value="WHTH_GntR"/>
    <property type="match status" value="1"/>
</dbReference>
<dbReference type="InterPro" id="IPR036388">
    <property type="entry name" value="WH-like_DNA-bd_sf"/>
</dbReference>
<dbReference type="SUPFAM" id="SSF48008">
    <property type="entry name" value="GntR ligand-binding domain-like"/>
    <property type="match status" value="1"/>
</dbReference>
<dbReference type="Proteomes" id="UP001201397">
    <property type="component" value="Unassembled WGS sequence"/>
</dbReference>
<keyword evidence="3" id="KW-0238">DNA-binding</keyword>
<evidence type="ECO:0000259" key="7">
    <source>
        <dbReference type="PROSITE" id="PS50949"/>
    </source>
</evidence>
<dbReference type="PANTHER" id="PTHR43537">
    <property type="entry name" value="TRANSCRIPTIONAL REGULATOR, GNTR FAMILY"/>
    <property type="match status" value="1"/>
</dbReference>
<dbReference type="Pfam" id="PF07729">
    <property type="entry name" value="FCD"/>
    <property type="match status" value="1"/>
</dbReference>
<dbReference type="InterPro" id="IPR036390">
    <property type="entry name" value="WH_DNA-bd_sf"/>
</dbReference>
<dbReference type="EMBL" id="CP116766">
    <property type="protein sequence ID" value="WCL70979.1"/>
    <property type="molecule type" value="Genomic_DNA"/>
</dbReference>
<keyword evidence="11" id="KW-1185">Reference proteome</keyword>
<dbReference type="InterPro" id="IPR011711">
    <property type="entry name" value="GntR_C"/>
</dbReference>
<evidence type="ECO:0000256" key="5">
    <source>
        <dbReference type="ARBA" id="ARBA00037357"/>
    </source>
</evidence>
<keyword evidence="2" id="KW-0805">Transcription regulation</keyword>
<dbReference type="InterPro" id="IPR000524">
    <property type="entry name" value="Tscrpt_reg_HTH_GntR"/>
</dbReference>
<comment type="function">
    <text evidence="5">Transcriptional repressor for the pyruvate dehydrogenase complex genes aceEF and lpd.</text>
</comment>
<dbReference type="GO" id="GO:0003700">
    <property type="term" value="F:DNA-binding transcription factor activity"/>
    <property type="evidence" value="ECO:0007669"/>
    <property type="project" value="InterPro"/>
</dbReference>
<dbReference type="InterPro" id="IPR008920">
    <property type="entry name" value="TF_FadR/GntR_C"/>
</dbReference>
<dbReference type="SUPFAM" id="SSF46785">
    <property type="entry name" value="Winged helix' DNA-binding domain"/>
    <property type="match status" value="1"/>
</dbReference>
<evidence type="ECO:0000256" key="3">
    <source>
        <dbReference type="ARBA" id="ARBA00023125"/>
    </source>
</evidence>
<dbReference type="Proteomes" id="UP001221268">
    <property type="component" value="Chromosome"/>
</dbReference>
<evidence type="ECO:0000313" key="10">
    <source>
        <dbReference type="Proteomes" id="UP001201397"/>
    </source>
</evidence>
<dbReference type="PRINTS" id="PR00035">
    <property type="entry name" value="HTHGNTR"/>
</dbReference>
<keyword evidence="1" id="KW-0678">Repressor</keyword>
<dbReference type="SMART" id="SM00895">
    <property type="entry name" value="FCD"/>
    <property type="match status" value="1"/>
</dbReference>
<proteinExistence type="predicted"/>
<sequence length="258" mass="29462">MSKLVRPQKISDQILAVLEERIASGEYAEGGKIPPERTLAAEFEVSRPSVRAALNILVSKNILEARQGDGYYVSVKPQQDFLQSWQEILGKHPNWEHDVYDFSCHIEGCMASLAAQRHTDADLKRITFWLEKFEAACAEGNLEHQIEADSSFHHAIADAAHNLLFSHLSGSLLKMLYQQTRSTIIRTHYSDDPRPTLIDHHRTLFEAIKARRPEQAARIAREHLNFVSQSVRDAADYQTRREHADTLAQLDLDKVKNW</sequence>
<protein>
    <recommendedName>
        <fullName evidence="6">Pyruvate dehydrogenase complex repressor</fullName>
    </recommendedName>
</protein>
<gene>
    <name evidence="8" type="ORF">L4H06_09235</name>
    <name evidence="9" type="ORF">PJU73_06345</name>
</gene>
<dbReference type="SMART" id="SM00345">
    <property type="entry name" value="HTH_GNTR"/>
    <property type="match status" value="1"/>
</dbReference>
<dbReference type="Gene3D" id="1.20.120.530">
    <property type="entry name" value="GntR ligand-binding domain-like"/>
    <property type="match status" value="1"/>
</dbReference>
<reference evidence="9 11" key="2">
    <citation type="submission" date="2023-01" db="EMBL/GenBank/DDBJ databases">
        <authorList>
            <person name="Yang C."/>
        </authorList>
    </citation>
    <scope>NUCLEOTIDE SEQUENCE [LARGE SCALE GENOMIC DNA]</scope>
    <source>
        <strain evidence="9 11">ZJ106</strain>
    </source>
</reference>
<name>A0AAW5AQ33_9NEIS</name>